<dbReference type="RefSeq" id="WP_420039178.1">
    <property type="nucleotide sequence ID" value="NZ_CP128986.1"/>
</dbReference>
<dbReference type="EMBL" id="CP128986">
    <property type="protein sequence ID" value="WOC13350.1"/>
    <property type="molecule type" value="Genomic_DNA"/>
</dbReference>
<feature type="region of interest" description="Disordered" evidence="1">
    <location>
        <begin position="238"/>
        <end position="258"/>
    </location>
</feature>
<protein>
    <recommendedName>
        <fullName evidence="2">DUF222 domain-containing protein</fullName>
    </recommendedName>
</protein>
<evidence type="ECO:0000313" key="3">
    <source>
        <dbReference type="EMBL" id="WOC13350.1"/>
    </source>
</evidence>
<organism evidence="3">
    <name type="scientific">Gordonia sp. MP11Mi</name>
    <dbReference type="NCBI Taxonomy" id="3022769"/>
    <lineage>
        <taxon>Bacteria</taxon>
        <taxon>Bacillati</taxon>
        <taxon>Actinomycetota</taxon>
        <taxon>Actinomycetes</taxon>
        <taxon>Mycobacteriales</taxon>
        <taxon>Gordoniaceae</taxon>
        <taxon>Gordonia</taxon>
    </lineage>
</organism>
<feature type="compositionally biased region" description="Basic and acidic residues" evidence="1">
    <location>
        <begin position="479"/>
        <end position="492"/>
    </location>
</feature>
<dbReference type="InterPro" id="IPR003870">
    <property type="entry name" value="DUF222"/>
</dbReference>
<evidence type="ECO:0000259" key="2">
    <source>
        <dbReference type="Pfam" id="PF02720"/>
    </source>
</evidence>
<dbReference type="AlphaFoldDB" id="A0AA97CVM7"/>
<dbReference type="Pfam" id="PF02720">
    <property type="entry name" value="DUF222"/>
    <property type="match status" value="1"/>
</dbReference>
<name>A0AA97CVM7_9ACTN</name>
<feature type="domain" description="DUF222" evidence="2">
    <location>
        <begin position="44"/>
        <end position="377"/>
    </location>
</feature>
<gene>
    <name evidence="3" type="ORF">MP11Mi_24510</name>
</gene>
<feature type="region of interest" description="Disordered" evidence="1">
    <location>
        <begin position="448"/>
        <end position="492"/>
    </location>
</feature>
<reference evidence="3" key="1">
    <citation type="submission" date="2023-06" db="EMBL/GenBank/DDBJ databases">
        <title>Gordonia sp. nov. and Pseudochrobactrum sp. nov., two species isolated from the burying beetle Nicrophorus vespilloides.</title>
        <authorList>
            <person name="Poehlein A."/>
            <person name="Guzman J."/>
            <person name="Daniel R."/>
            <person name="Vilcinskas A."/>
        </authorList>
    </citation>
    <scope>NUCLEOTIDE SEQUENCE</scope>
    <source>
        <strain evidence="3">MP11Mi</strain>
    </source>
</reference>
<sequence length="527" mass="56137">MTTADTFALPESPLELARLADAVAVALAGANLTPLTDSEIVDTVTTLERTHRRNDGVDAKLYVEVSDRKAFIKVGCTNQNQFYDGVLRLGAAAGKRRRLAAASIGAFHSLHGEPLEPVLPATADAVAAGEIGVDHVLVVADTMKKIPASIPVDLTVDAEAQLAEVATSLTPRDLTIAGNALLERLDPDGALTDEHDRQRQRSLTLGAQDRRLMSTLTGTLTPQARAKVDALLIQWAAPGMNNPDDPESPRGPASAKGLDPEAVGAAAARDFRSTEQRNHDALDALLTAQISDGALGRPSNLPAHLVVTADLKDLEARAGVALTATGTRLPVADLVDLAADATPWLEVFADATSQILYLGRGKRLASLSQRLALFGRDRGCTAPACSTPFVRTQAHHMPDWQHGGPTDVDHLGAACGGHNRSVRSEPGGWETVIITHGPHQGRVGWRRTGSGDPWQVNHSAHPDKLLRQEPGPTAPPGREPPRPSHVREIRSHGSRIERWLSCRMPARPEAAEPGVQLVVHPVDTLDA</sequence>
<accession>A0AA97CVM7</accession>
<evidence type="ECO:0000256" key="1">
    <source>
        <dbReference type="SAM" id="MobiDB-lite"/>
    </source>
</evidence>
<proteinExistence type="predicted"/>